<comment type="catalytic activity">
    <reaction evidence="7 8">
        <text>adenosine(34) in tRNA + H2O + H(+) = inosine(34) in tRNA + NH4(+)</text>
        <dbReference type="Rhea" id="RHEA:43168"/>
        <dbReference type="Rhea" id="RHEA-COMP:10373"/>
        <dbReference type="Rhea" id="RHEA-COMP:10374"/>
        <dbReference type="ChEBI" id="CHEBI:15377"/>
        <dbReference type="ChEBI" id="CHEBI:15378"/>
        <dbReference type="ChEBI" id="CHEBI:28938"/>
        <dbReference type="ChEBI" id="CHEBI:74411"/>
        <dbReference type="ChEBI" id="CHEBI:82852"/>
        <dbReference type="EC" id="3.5.4.33"/>
    </reaction>
</comment>
<comment type="caution">
    <text evidence="10">The sequence shown here is derived from an EMBL/GenBank/DDBJ whole genome shotgun (WGS) entry which is preliminary data.</text>
</comment>
<proteinExistence type="inferred from homology"/>
<evidence type="ECO:0000313" key="11">
    <source>
        <dbReference type="Proteomes" id="UP000195447"/>
    </source>
</evidence>
<keyword evidence="5 8" id="KW-0378">Hydrolase</keyword>
<dbReference type="Pfam" id="PF14437">
    <property type="entry name" value="MafB19-deam"/>
    <property type="match status" value="1"/>
</dbReference>
<evidence type="ECO:0000256" key="4">
    <source>
        <dbReference type="ARBA" id="ARBA00022723"/>
    </source>
</evidence>
<accession>A0A1Y4LY19</accession>
<feature type="active site" description="Proton donor" evidence="8">
    <location>
        <position position="54"/>
    </location>
</feature>
<dbReference type="PANTHER" id="PTHR11079">
    <property type="entry name" value="CYTOSINE DEAMINASE FAMILY MEMBER"/>
    <property type="match status" value="1"/>
</dbReference>
<dbReference type="InterPro" id="IPR028883">
    <property type="entry name" value="tRNA_aden_deaminase"/>
</dbReference>
<evidence type="ECO:0000256" key="5">
    <source>
        <dbReference type="ARBA" id="ARBA00022801"/>
    </source>
</evidence>
<gene>
    <name evidence="8" type="primary">tadA</name>
    <name evidence="10" type="ORF">B5F14_02385</name>
</gene>
<dbReference type="Gene3D" id="3.40.140.10">
    <property type="entry name" value="Cytidine Deaminase, domain 2"/>
    <property type="match status" value="1"/>
</dbReference>
<evidence type="ECO:0000313" key="10">
    <source>
        <dbReference type="EMBL" id="OUP61457.1"/>
    </source>
</evidence>
<comment type="cofactor">
    <cofactor evidence="8">
        <name>Zn(2+)</name>
        <dbReference type="ChEBI" id="CHEBI:29105"/>
    </cofactor>
    <text evidence="8">Binds 1 zinc ion per subunit.</text>
</comment>
<feature type="domain" description="CMP/dCMP-type deaminase" evidence="9">
    <location>
        <begin position="1"/>
        <end position="110"/>
    </location>
</feature>
<comment type="function">
    <text evidence="8">Catalyzes the deamination of adenosine to inosine at the wobble position 34 of tRNA(Arg2).</text>
</comment>
<keyword evidence="4 8" id="KW-0479">Metal-binding</keyword>
<sequence length="155" mass="17695">MNDDKMMKEAIKQALKAKEIDEVPIGCVIVKDGKIISRAYNKREKMNQSIAHAEILAIQKACRKLDSWRLDECDLFVTLEPCPMCAGAIIQSRIKRVVFGAYDSKGGSVETCTKLFDVKEYNHHPEYIGGILEPQCSQLLKDFFKEKRKKSKQIK</sequence>
<dbReference type="PANTHER" id="PTHR11079:SF202">
    <property type="entry name" value="TRNA-SPECIFIC ADENOSINE DEAMINASE"/>
    <property type="match status" value="1"/>
</dbReference>
<dbReference type="HAMAP" id="MF_00972">
    <property type="entry name" value="tRNA_aden_deaminase"/>
    <property type="match status" value="1"/>
</dbReference>
<name>A0A1Y4LY19_9FIRM</name>
<dbReference type="NCBIfam" id="NF008113">
    <property type="entry name" value="PRK10860.1"/>
    <property type="match status" value="1"/>
</dbReference>
<dbReference type="InterPro" id="IPR016192">
    <property type="entry name" value="APOBEC/CMP_deaminase_Zn-bd"/>
</dbReference>
<dbReference type="GO" id="GO:0052717">
    <property type="term" value="F:tRNA-specific adenosine-34 deaminase activity"/>
    <property type="evidence" value="ECO:0007669"/>
    <property type="project" value="UniProtKB-UniRule"/>
</dbReference>
<dbReference type="GO" id="GO:0002100">
    <property type="term" value="P:tRNA wobble adenosine to inosine editing"/>
    <property type="evidence" value="ECO:0007669"/>
    <property type="project" value="UniProtKB-UniRule"/>
</dbReference>
<dbReference type="RefSeq" id="WP_087158243.1">
    <property type="nucleotide sequence ID" value="NZ_JBKWSK010000001.1"/>
</dbReference>
<organism evidence="10 11">
    <name type="scientific">Faecalitalea cylindroides</name>
    <dbReference type="NCBI Taxonomy" id="39483"/>
    <lineage>
        <taxon>Bacteria</taxon>
        <taxon>Bacillati</taxon>
        <taxon>Bacillota</taxon>
        <taxon>Erysipelotrichia</taxon>
        <taxon>Erysipelotrichales</taxon>
        <taxon>Erysipelotrichaceae</taxon>
        <taxon>Faecalitalea</taxon>
    </lineage>
</organism>
<dbReference type="Proteomes" id="UP000195447">
    <property type="component" value="Unassembled WGS sequence"/>
</dbReference>
<dbReference type="SUPFAM" id="SSF53927">
    <property type="entry name" value="Cytidine deaminase-like"/>
    <property type="match status" value="1"/>
</dbReference>
<evidence type="ECO:0000256" key="7">
    <source>
        <dbReference type="ARBA" id="ARBA00048045"/>
    </source>
</evidence>
<dbReference type="GO" id="GO:0008270">
    <property type="term" value="F:zinc ion binding"/>
    <property type="evidence" value="ECO:0007669"/>
    <property type="project" value="UniProtKB-UniRule"/>
</dbReference>
<evidence type="ECO:0000256" key="1">
    <source>
        <dbReference type="ARBA" id="ARBA00010669"/>
    </source>
</evidence>
<dbReference type="InterPro" id="IPR002125">
    <property type="entry name" value="CMP_dCMP_dom"/>
</dbReference>
<dbReference type="InterPro" id="IPR016193">
    <property type="entry name" value="Cytidine_deaminase-like"/>
</dbReference>
<dbReference type="PROSITE" id="PS51747">
    <property type="entry name" value="CYT_DCMP_DEAMINASES_2"/>
    <property type="match status" value="1"/>
</dbReference>
<evidence type="ECO:0000256" key="6">
    <source>
        <dbReference type="ARBA" id="ARBA00022833"/>
    </source>
</evidence>
<evidence type="ECO:0000256" key="8">
    <source>
        <dbReference type="HAMAP-Rule" id="MF_00972"/>
    </source>
</evidence>
<keyword evidence="6 8" id="KW-0862">Zinc</keyword>
<dbReference type="EC" id="3.5.4.33" evidence="8"/>
<evidence type="ECO:0000259" key="9">
    <source>
        <dbReference type="PROSITE" id="PS51747"/>
    </source>
</evidence>
<dbReference type="FunFam" id="3.40.140.10:FF:000005">
    <property type="entry name" value="tRNA-specific adenosine deaminase"/>
    <property type="match status" value="1"/>
</dbReference>
<reference evidence="11" key="1">
    <citation type="submission" date="2017-04" db="EMBL/GenBank/DDBJ databases">
        <title>Function of individual gut microbiota members based on whole genome sequencing of pure cultures obtained from chicken caecum.</title>
        <authorList>
            <person name="Medvecky M."/>
            <person name="Cejkova D."/>
            <person name="Polansky O."/>
            <person name="Karasova D."/>
            <person name="Kubasova T."/>
            <person name="Cizek A."/>
            <person name="Rychlik I."/>
        </authorList>
    </citation>
    <scope>NUCLEOTIDE SEQUENCE [LARGE SCALE GENOMIC DNA]</scope>
    <source>
        <strain evidence="11">An178</strain>
    </source>
</reference>
<feature type="binding site" evidence="8">
    <location>
        <position position="82"/>
    </location>
    <ligand>
        <name>Zn(2+)</name>
        <dbReference type="ChEBI" id="CHEBI:29105"/>
        <note>catalytic</note>
    </ligand>
</feature>
<feature type="binding site" evidence="8">
    <location>
        <position position="85"/>
    </location>
    <ligand>
        <name>Zn(2+)</name>
        <dbReference type="ChEBI" id="CHEBI:29105"/>
        <note>catalytic</note>
    </ligand>
</feature>
<dbReference type="PROSITE" id="PS00903">
    <property type="entry name" value="CYT_DCMP_DEAMINASES_1"/>
    <property type="match status" value="1"/>
</dbReference>
<keyword evidence="11" id="KW-1185">Reference proteome</keyword>
<comment type="subunit">
    <text evidence="2 8">Homodimer.</text>
</comment>
<keyword evidence="3 8" id="KW-0819">tRNA processing</keyword>
<comment type="similarity">
    <text evidence="1">Belongs to the cytidine and deoxycytidylate deaminase family. ADAT2 subfamily.</text>
</comment>
<protein>
    <recommendedName>
        <fullName evidence="8">tRNA-specific adenosine deaminase</fullName>
        <ecNumber evidence="8">3.5.4.33</ecNumber>
    </recommendedName>
</protein>
<dbReference type="EMBL" id="NFKM01000003">
    <property type="protein sequence ID" value="OUP61457.1"/>
    <property type="molecule type" value="Genomic_DNA"/>
</dbReference>
<dbReference type="CDD" id="cd01285">
    <property type="entry name" value="nucleoside_deaminase"/>
    <property type="match status" value="1"/>
</dbReference>
<dbReference type="AlphaFoldDB" id="A0A1Y4LY19"/>
<dbReference type="InterPro" id="IPR058535">
    <property type="entry name" value="MafB19-deam"/>
</dbReference>
<feature type="binding site" evidence="8">
    <location>
        <position position="52"/>
    </location>
    <ligand>
        <name>Zn(2+)</name>
        <dbReference type="ChEBI" id="CHEBI:29105"/>
        <note>catalytic</note>
    </ligand>
</feature>
<evidence type="ECO:0000256" key="2">
    <source>
        <dbReference type="ARBA" id="ARBA00011738"/>
    </source>
</evidence>
<evidence type="ECO:0000256" key="3">
    <source>
        <dbReference type="ARBA" id="ARBA00022694"/>
    </source>
</evidence>